<dbReference type="GO" id="GO:0016832">
    <property type="term" value="F:aldehyde-lyase activity"/>
    <property type="evidence" value="ECO:0007669"/>
    <property type="project" value="InterPro"/>
</dbReference>
<dbReference type="Pfam" id="PF09363">
    <property type="entry name" value="XFP_C"/>
    <property type="match status" value="1"/>
</dbReference>
<dbReference type="OrthoDB" id="2532903at2759"/>
<dbReference type="Pfam" id="PF03894">
    <property type="entry name" value="XFP"/>
    <property type="match status" value="1"/>
</dbReference>
<dbReference type="InterPro" id="IPR005593">
    <property type="entry name" value="Xul5P/Fru6P_PKetolase"/>
</dbReference>
<evidence type="ECO:0000256" key="5">
    <source>
        <dbReference type="SAM" id="MobiDB-lite"/>
    </source>
</evidence>
<keyword evidence="3" id="KW-0786">Thiamine pyrophosphate</keyword>
<dbReference type="InterPro" id="IPR009014">
    <property type="entry name" value="Transketo_C/PFOR_II"/>
</dbReference>
<feature type="region of interest" description="Disordered" evidence="5">
    <location>
        <begin position="813"/>
        <end position="843"/>
    </location>
</feature>
<comment type="cofactor">
    <cofactor evidence="1">
        <name>thiamine diphosphate</name>
        <dbReference type="ChEBI" id="CHEBI:58937"/>
    </cofactor>
</comment>
<evidence type="ECO:0000259" key="7">
    <source>
        <dbReference type="Pfam" id="PF09364"/>
    </source>
</evidence>
<evidence type="ECO:0000256" key="1">
    <source>
        <dbReference type="ARBA" id="ARBA00001964"/>
    </source>
</evidence>
<evidence type="ECO:0000256" key="3">
    <source>
        <dbReference type="ARBA" id="ARBA00023052"/>
    </source>
</evidence>
<dbReference type="PANTHER" id="PTHR31273">
    <property type="entry name" value="PHOSPHOKETOLASE-RELATED"/>
    <property type="match status" value="1"/>
</dbReference>
<keyword evidence="9" id="KW-1185">Reference proteome</keyword>
<gene>
    <name evidence="8" type="ORF">PV05_04200</name>
</gene>
<evidence type="ECO:0000259" key="6">
    <source>
        <dbReference type="Pfam" id="PF09363"/>
    </source>
</evidence>
<keyword evidence="4" id="KW-0456">Lyase</keyword>
<evidence type="ECO:0000256" key="2">
    <source>
        <dbReference type="ARBA" id="ARBA00005623"/>
    </source>
</evidence>
<accession>A0A0D2EJ94</accession>
<dbReference type="SUPFAM" id="SSF52518">
    <property type="entry name" value="Thiamin diphosphate-binding fold (THDP-binding)"/>
    <property type="match status" value="2"/>
</dbReference>
<dbReference type="PIRSF" id="PIRSF017245">
    <property type="entry name" value="Phosphoketolase"/>
    <property type="match status" value="1"/>
</dbReference>
<dbReference type="InterPro" id="IPR018970">
    <property type="entry name" value="Xul5P/Fru6P_PKetolase_N"/>
</dbReference>
<dbReference type="Gene3D" id="3.40.50.920">
    <property type="match status" value="1"/>
</dbReference>
<dbReference type="Proteomes" id="UP000054342">
    <property type="component" value="Unassembled WGS sequence"/>
</dbReference>
<dbReference type="RefSeq" id="XP_013316042.1">
    <property type="nucleotide sequence ID" value="XM_013460588.1"/>
</dbReference>
<sequence length="843" mass="95067">MATERTEPPSARDRRVSISQLPDATLELGKSLYPEPLHFKTTAHLAEFRRAADYISAAMIFLRDNVLLERDLSPDDIKHVIGYWGISPGLTLIYAHINLTIQKYDQPMICLIGANYGVPAVLSCLWLERSLERFYPQYSRDRKGLHNLITSFSVPGGFPSHISARIPGCIHEGGELGHVLSVAYGTVMDKPELISVAVIGDGEAETGPTATAWHMCKYVNPTQDGALLPILYLSSSEESQRTIFGSMDNAELCCLFSGYGYRPCIVDDMQDVDRELSSALYWAVEVIREIQLAAKAGEHDVVKPRWPMIILRIPKRWGYPQLDPEEHFSGSFHGREVLLPHVKINQTELQHLQDWLRSYKPAEILPGGQISEGIENIIAPNERLLLGQNRVTWDIRHHLDVPEWRHFAVAKGNHSSCLKEGGRYLDETLARNKHTLRIFSPDGLVANKLNQLDKLSDRTFRSFRWDANNVSTGDQVIEFASEHTCQGLLQGYTMTGRTGIFAADESLFPIIATMMTQYGKFLRMARETPWRKDLNSLNYISTSTWTRPESNGLSHQNPSFIGAVLNLKPTIGRVYLPPDANTFLCTLAHCLRSKNYVNLIVSSSHPGPVWLSPEEAEFHCRAGGGVWKFASTDEGIDPDVVLVGIGSEVMFEVLAASSYLRKLAPAMSVRVINVTDLMILGREGSHPHALSHRDFDILFTPHREIHFNYHGYANELQGLLFGRPKLERVSISSFQNELTSTTPFETMLKNKCSRYHVAEAAIRGAAKCNPHIAVDLQKLVAHVQHERAKVEQFIQKHGVDPAGMYDVPRFSKPWHRHRQPDGDQDWTAHDKSFHLPKEEQDWE</sequence>
<dbReference type="GeneID" id="25326108"/>
<reference evidence="8 9" key="1">
    <citation type="submission" date="2015-01" db="EMBL/GenBank/DDBJ databases">
        <title>The Genome Sequence of Exophiala xenobiotica CBS118157.</title>
        <authorList>
            <consortium name="The Broad Institute Genomics Platform"/>
            <person name="Cuomo C."/>
            <person name="de Hoog S."/>
            <person name="Gorbushina A."/>
            <person name="Stielow B."/>
            <person name="Teixiera M."/>
            <person name="Abouelleil A."/>
            <person name="Chapman S.B."/>
            <person name="Priest M."/>
            <person name="Young S.K."/>
            <person name="Wortman J."/>
            <person name="Nusbaum C."/>
            <person name="Birren B."/>
        </authorList>
    </citation>
    <scope>NUCLEOTIDE SEQUENCE [LARGE SCALE GENOMIC DNA]</scope>
    <source>
        <strain evidence="8 9">CBS 118157</strain>
    </source>
</reference>
<dbReference type="GO" id="GO:0005975">
    <property type="term" value="P:carbohydrate metabolic process"/>
    <property type="evidence" value="ECO:0007669"/>
    <property type="project" value="InterPro"/>
</dbReference>
<protein>
    <recommendedName>
        <fullName evidence="10">Xylulose 5-phosphate/Fructose 6-phosphate phosphoketolase N-terminal domain-containing protein</fullName>
    </recommendedName>
</protein>
<dbReference type="Pfam" id="PF09364">
    <property type="entry name" value="XFP_N"/>
    <property type="match status" value="1"/>
</dbReference>
<evidence type="ECO:0000313" key="9">
    <source>
        <dbReference type="Proteomes" id="UP000054342"/>
    </source>
</evidence>
<dbReference type="EMBL" id="KN847319">
    <property type="protein sequence ID" value="KIW55458.1"/>
    <property type="molecule type" value="Genomic_DNA"/>
</dbReference>
<proteinExistence type="inferred from homology"/>
<name>A0A0D2EJ94_9EURO</name>
<dbReference type="SUPFAM" id="SSF52922">
    <property type="entry name" value="TK C-terminal domain-like"/>
    <property type="match status" value="1"/>
</dbReference>
<dbReference type="PROSITE" id="PS60003">
    <property type="entry name" value="PHOSPHOKETOLASE_2"/>
    <property type="match status" value="1"/>
</dbReference>
<dbReference type="PANTHER" id="PTHR31273:SF1">
    <property type="entry name" value="PHOSPHOKETOLASE-RELATED"/>
    <property type="match status" value="1"/>
</dbReference>
<organism evidence="8 9">
    <name type="scientific">Exophiala xenobiotica</name>
    <dbReference type="NCBI Taxonomy" id="348802"/>
    <lineage>
        <taxon>Eukaryota</taxon>
        <taxon>Fungi</taxon>
        <taxon>Dikarya</taxon>
        <taxon>Ascomycota</taxon>
        <taxon>Pezizomycotina</taxon>
        <taxon>Eurotiomycetes</taxon>
        <taxon>Chaetothyriomycetidae</taxon>
        <taxon>Chaetothyriales</taxon>
        <taxon>Herpotrichiellaceae</taxon>
        <taxon>Exophiala</taxon>
    </lineage>
</organism>
<feature type="domain" description="Xylulose 5-phosphate/Fructose 6-phosphate phosphoketolase C-terminal" evidence="6">
    <location>
        <begin position="605"/>
        <end position="807"/>
    </location>
</feature>
<comment type="similarity">
    <text evidence="2">Belongs to the XFP family.</text>
</comment>
<evidence type="ECO:0000313" key="8">
    <source>
        <dbReference type="EMBL" id="KIW55458.1"/>
    </source>
</evidence>
<feature type="compositionally biased region" description="Basic and acidic residues" evidence="5">
    <location>
        <begin position="826"/>
        <end position="843"/>
    </location>
</feature>
<dbReference type="InterPro" id="IPR029061">
    <property type="entry name" value="THDP-binding"/>
</dbReference>
<feature type="domain" description="Xylulose 5-phosphate/Fructose 6-phosphate phosphoketolase N-terminal" evidence="7">
    <location>
        <begin position="43"/>
        <end position="392"/>
    </location>
</feature>
<evidence type="ECO:0008006" key="10">
    <source>
        <dbReference type="Google" id="ProtNLM"/>
    </source>
</evidence>
<dbReference type="InterPro" id="IPR018969">
    <property type="entry name" value="Xul5P/Fru6P_PKetolase_C"/>
</dbReference>
<dbReference type="AlphaFoldDB" id="A0A0D2EJ94"/>
<dbReference type="Gene3D" id="3.40.50.970">
    <property type="match status" value="2"/>
</dbReference>
<dbReference type="InterPro" id="IPR019789">
    <property type="entry name" value="Xul5P/Fru6P_PKetolase_ThDP_BS"/>
</dbReference>
<evidence type="ECO:0000256" key="4">
    <source>
        <dbReference type="ARBA" id="ARBA00023239"/>
    </source>
</evidence>
<dbReference type="STRING" id="348802.A0A0D2EJ94"/>